<keyword evidence="1" id="KW-1133">Transmembrane helix</keyword>
<protein>
    <submittedName>
        <fullName evidence="2">Uncharacterized protein</fullName>
    </submittedName>
</protein>
<name>A0A9D7SAY3_9BACT</name>
<gene>
    <name evidence="2" type="ORF">IPO85_11505</name>
</gene>
<reference evidence="2 3" key="1">
    <citation type="submission" date="2020-10" db="EMBL/GenBank/DDBJ databases">
        <title>Connecting structure to function with the recovery of over 1000 high-quality activated sludge metagenome-assembled genomes encoding full-length rRNA genes using long-read sequencing.</title>
        <authorList>
            <person name="Singleton C.M."/>
            <person name="Petriglieri F."/>
            <person name="Kristensen J.M."/>
            <person name="Kirkegaard R.H."/>
            <person name="Michaelsen T.Y."/>
            <person name="Andersen M.H."/>
            <person name="Karst S.M."/>
            <person name="Dueholm M.S."/>
            <person name="Nielsen P.H."/>
            <person name="Albertsen M."/>
        </authorList>
    </citation>
    <scope>NUCLEOTIDE SEQUENCE [LARGE SCALE GENOMIC DNA]</scope>
    <source>
        <strain evidence="2">Ribe_18-Q3-R11-54_BAT3C.373</strain>
    </source>
</reference>
<dbReference type="EMBL" id="JADKFW010000007">
    <property type="protein sequence ID" value="MBK9718116.1"/>
    <property type="molecule type" value="Genomic_DNA"/>
</dbReference>
<comment type="caution">
    <text evidence="2">The sequence shown here is derived from an EMBL/GenBank/DDBJ whole genome shotgun (WGS) entry which is preliminary data.</text>
</comment>
<evidence type="ECO:0000313" key="2">
    <source>
        <dbReference type="EMBL" id="MBK9718116.1"/>
    </source>
</evidence>
<keyword evidence="1" id="KW-0472">Membrane</keyword>
<sequence length="53" mass="5881">MNVLYYIETVVLFLFIGALVAFAFTTGATGHIVVVVAGVSILYRIWIYSKIVK</sequence>
<accession>A0A9D7SAY3</accession>
<dbReference type="Proteomes" id="UP000808349">
    <property type="component" value="Unassembled WGS sequence"/>
</dbReference>
<dbReference type="AlphaFoldDB" id="A0A9D7SAY3"/>
<proteinExistence type="predicted"/>
<organism evidence="2 3">
    <name type="scientific">Candidatus Defluviibacterium haderslevense</name>
    <dbReference type="NCBI Taxonomy" id="2981993"/>
    <lineage>
        <taxon>Bacteria</taxon>
        <taxon>Pseudomonadati</taxon>
        <taxon>Bacteroidota</taxon>
        <taxon>Saprospiria</taxon>
        <taxon>Saprospirales</taxon>
        <taxon>Saprospiraceae</taxon>
        <taxon>Candidatus Defluviibacterium</taxon>
    </lineage>
</organism>
<evidence type="ECO:0000256" key="1">
    <source>
        <dbReference type="SAM" id="Phobius"/>
    </source>
</evidence>
<keyword evidence="1" id="KW-0812">Transmembrane</keyword>
<feature type="transmembrane region" description="Helical" evidence="1">
    <location>
        <begin position="5"/>
        <end position="24"/>
    </location>
</feature>
<feature type="transmembrane region" description="Helical" evidence="1">
    <location>
        <begin position="30"/>
        <end position="47"/>
    </location>
</feature>
<evidence type="ECO:0000313" key="3">
    <source>
        <dbReference type="Proteomes" id="UP000808349"/>
    </source>
</evidence>